<organism evidence="4 5">
    <name type="scientific">Roseibium algae</name>
    <dbReference type="NCBI Taxonomy" id="3123038"/>
    <lineage>
        <taxon>Bacteria</taxon>
        <taxon>Pseudomonadati</taxon>
        <taxon>Pseudomonadota</taxon>
        <taxon>Alphaproteobacteria</taxon>
        <taxon>Hyphomicrobiales</taxon>
        <taxon>Stappiaceae</taxon>
        <taxon>Roseibium</taxon>
    </lineage>
</organism>
<dbReference type="Proteomes" id="UP001385499">
    <property type="component" value="Unassembled WGS sequence"/>
</dbReference>
<sequence>MSYQLTGKAEEDVITIYLEGLETFGEAQAERYHLELESVFETLGHNPYLARECLELIPPMRVHPHGSHLIVYQVDANKNVLVVRVRHAREDWTATPV</sequence>
<evidence type="ECO:0000256" key="3">
    <source>
        <dbReference type="PIRNR" id="PIRNR029218"/>
    </source>
</evidence>
<dbReference type="PANTHER" id="PTHR33755">
    <property type="entry name" value="TOXIN PARE1-RELATED"/>
    <property type="match status" value="1"/>
</dbReference>
<proteinExistence type="inferred from homology"/>
<evidence type="ECO:0000313" key="5">
    <source>
        <dbReference type="Proteomes" id="UP001385499"/>
    </source>
</evidence>
<name>A0ABU8TS30_9HYPH</name>
<dbReference type="InterPro" id="IPR051803">
    <property type="entry name" value="TA_system_RelE-like_toxin"/>
</dbReference>
<protein>
    <recommendedName>
        <fullName evidence="3">Toxin</fullName>
    </recommendedName>
</protein>
<evidence type="ECO:0000256" key="1">
    <source>
        <dbReference type="ARBA" id="ARBA00006226"/>
    </source>
</evidence>
<dbReference type="InterPro" id="IPR007712">
    <property type="entry name" value="RelE/ParE_toxin"/>
</dbReference>
<dbReference type="Pfam" id="PF05016">
    <property type="entry name" value="ParE_toxin"/>
    <property type="match status" value="1"/>
</dbReference>
<dbReference type="RefSeq" id="WP_340277868.1">
    <property type="nucleotide sequence ID" value="NZ_JBAKIA010000041.1"/>
</dbReference>
<evidence type="ECO:0000313" key="4">
    <source>
        <dbReference type="EMBL" id="MEJ8476981.1"/>
    </source>
</evidence>
<evidence type="ECO:0000256" key="2">
    <source>
        <dbReference type="ARBA" id="ARBA00022649"/>
    </source>
</evidence>
<gene>
    <name evidence="4" type="ORF">V6575_23160</name>
</gene>
<dbReference type="PIRSF" id="PIRSF029218">
    <property type="entry name" value="ParE"/>
    <property type="match status" value="1"/>
</dbReference>
<comment type="caution">
    <text evidence="4">The sequence shown here is derived from an EMBL/GenBank/DDBJ whole genome shotgun (WGS) entry which is preliminary data.</text>
</comment>
<dbReference type="PANTHER" id="PTHR33755:SF9">
    <property type="entry name" value="TOXIN PARE1"/>
    <property type="match status" value="1"/>
</dbReference>
<reference evidence="4 5" key="1">
    <citation type="submission" date="2024-02" db="EMBL/GenBank/DDBJ databases">
        <title>Roseibium algae sp. nov., isolated from marine alga (Grateloupia sp.), showing potential in myo-inositol conversion.</title>
        <authorList>
            <person name="Wang Y."/>
        </authorList>
    </citation>
    <scope>NUCLEOTIDE SEQUENCE [LARGE SCALE GENOMIC DNA]</scope>
    <source>
        <strain evidence="4 5">H3510</strain>
    </source>
</reference>
<comment type="similarity">
    <text evidence="1 3">Belongs to the RelE toxin family.</text>
</comment>
<accession>A0ABU8TS30</accession>
<dbReference type="InterPro" id="IPR028344">
    <property type="entry name" value="ParE1/4"/>
</dbReference>
<dbReference type="InterPro" id="IPR035093">
    <property type="entry name" value="RelE/ParE_toxin_dom_sf"/>
</dbReference>
<dbReference type="EMBL" id="JBAKIA010000041">
    <property type="protein sequence ID" value="MEJ8476981.1"/>
    <property type="molecule type" value="Genomic_DNA"/>
</dbReference>
<dbReference type="Gene3D" id="3.30.2310.20">
    <property type="entry name" value="RelE-like"/>
    <property type="match status" value="1"/>
</dbReference>
<keyword evidence="2" id="KW-1277">Toxin-antitoxin system</keyword>
<keyword evidence="5" id="KW-1185">Reference proteome</keyword>